<sequence length="59" mass="7269">MSEIRELRRKIQEKRYELHNAVDSNFDRLLAEETYELSVELDRLIVKVMQKELRQKTYN</sequence>
<dbReference type="EMBL" id="FWWT01000012">
    <property type="protein sequence ID" value="SMB85501.1"/>
    <property type="molecule type" value="Genomic_DNA"/>
</dbReference>
<dbReference type="InterPro" id="IPR036638">
    <property type="entry name" value="HLH_DNA-bd_sf"/>
</dbReference>
<dbReference type="SUPFAM" id="SSF140500">
    <property type="entry name" value="BAS1536-like"/>
    <property type="match status" value="1"/>
</dbReference>
<evidence type="ECO:0000313" key="2">
    <source>
        <dbReference type="Proteomes" id="UP000192731"/>
    </source>
</evidence>
<dbReference type="InterPro" id="IPR018540">
    <property type="entry name" value="Spo0E-like"/>
</dbReference>
<proteinExistence type="predicted"/>
<dbReference type="Pfam" id="PF09388">
    <property type="entry name" value="SpoOE-like"/>
    <property type="match status" value="1"/>
</dbReference>
<protein>
    <submittedName>
        <fullName evidence="1">Spo0E like sporulation regulatory protein</fullName>
    </submittedName>
</protein>
<dbReference type="Proteomes" id="UP000192731">
    <property type="component" value="Unassembled WGS sequence"/>
</dbReference>
<dbReference type="STRING" id="656914.SAMN00017405_1645"/>
<dbReference type="GO" id="GO:0046983">
    <property type="term" value="F:protein dimerization activity"/>
    <property type="evidence" value="ECO:0007669"/>
    <property type="project" value="InterPro"/>
</dbReference>
<name>A0A1W1UXL9_DESTI</name>
<dbReference type="InterPro" id="IPR037208">
    <property type="entry name" value="Spo0E-like_sf"/>
</dbReference>
<organism evidence="1 2">
    <name type="scientific">Desulfonispora thiosulfatigenes DSM 11270</name>
    <dbReference type="NCBI Taxonomy" id="656914"/>
    <lineage>
        <taxon>Bacteria</taxon>
        <taxon>Bacillati</taxon>
        <taxon>Bacillota</taxon>
        <taxon>Clostridia</taxon>
        <taxon>Eubacteriales</taxon>
        <taxon>Peptococcaceae</taxon>
        <taxon>Desulfonispora</taxon>
    </lineage>
</organism>
<evidence type="ECO:0000313" key="1">
    <source>
        <dbReference type="EMBL" id="SMB85501.1"/>
    </source>
</evidence>
<reference evidence="1 2" key="1">
    <citation type="submission" date="2017-04" db="EMBL/GenBank/DDBJ databases">
        <authorList>
            <person name="Afonso C.L."/>
            <person name="Miller P.J."/>
            <person name="Scott M.A."/>
            <person name="Spackman E."/>
            <person name="Goraichik I."/>
            <person name="Dimitrov K.M."/>
            <person name="Suarez D.L."/>
            <person name="Swayne D.E."/>
        </authorList>
    </citation>
    <scope>NUCLEOTIDE SEQUENCE [LARGE SCALE GENOMIC DNA]</scope>
    <source>
        <strain evidence="1 2">DSM 11270</strain>
    </source>
</reference>
<dbReference type="Gene3D" id="4.10.280.10">
    <property type="entry name" value="Helix-loop-helix DNA-binding domain"/>
    <property type="match status" value="1"/>
</dbReference>
<accession>A0A1W1UXL9</accession>
<gene>
    <name evidence="1" type="ORF">SAMN00017405_1645</name>
</gene>
<keyword evidence="2" id="KW-1185">Reference proteome</keyword>
<dbReference type="RefSeq" id="WP_084052466.1">
    <property type="nucleotide sequence ID" value="NZ_FWWT01000012.1"/>
</dbReference>
<dbReference type="GO" id="GO:0043937">
    <property type="term" value="P:regulation of sporulation"/>
    <property type="evidence" value="ECO:0007669"/>
    <property type="project" value="InterPro"/>
</dbReference>
<dbReference type="AlphaFoldDB" id="A0A1W1UXL9"/>